<accession>A0ABM0VYF6</accession>
<proteinExistence type="predicted"/>
<dbReference type="Proteomes" id="UP000694864">
    <property type="component" value="Chromosome 14"/>
</dbReference>
<reference evidence="2" key="1">
    <citation type="journal article" date="1997" name="Nucleic Acids Res.">
        <title>tRNAscan-SE: a program for improved detection of transfer RNA genes in genomic sequence.</title>
        <authorList>
            <person name="Lowe T.M."/>
            <person name="Eddy S.R."/>
        </authorList>
    </citation>
    <scope>NUCLEOTIDE SEQUENCE [LARGE SCALE GENOMIC DNA]</scope>
    <source>
        <strain evidence="2">r\DH55</strain>
    </source>
</reference>
<dbReference type="Pfam" id="PF03372">
    <property type="entry name" value="Exo_endo_phos"/>
    <property type="match status" value="1"/>
</dbReference>
<evidence type="ECO:0000313" key="3">
    <source>
        <dbReference type="RefSeq" id="XP_010463046.1"/>
    </source>
</evidence>
<evidence type="ECO:0000313" key="2">
    <source>
        <dbReference type="Proteomes" id="UP000694864"/>
    </source>
</evidence>
<reference evidence="3 4" key="3">
    <citation type="submission" date="2025-05" db="UniProtKB">
        <authorList>
            <consortium name="RefSeq"/>
        </authorList>
    </citation>
    <scope>IDENTIFICATION</scope>
    <source>
        <tissue evidence="3 4">Leaf</tissue>
    </source>
</reference>
<dbReference type="Gene3D" id="3.60.10.10">
    <property type="entry name" value="Endonuclease/exonuclease/phosphatase"/>
    <property type="match status" value="1"/>
</dbReference>
<reference evidence="2" key="2">
    <citation type="journal article" date="2014" name="Nat. Commun.">
        <title>The emerging biofuel crop Camelina sativa retains a highly undifferentiated hexaploid genome structure.</title>
        <authorList>
            <person name="Kagale S."/>
            <person name="Koh C."/>
            <person name="Nixon J."/>
            <person name="Bollina V."/>
            <person name="Clarke W.E."/>
            <person name="Tuteja R."/>
            <person name="Spillane C."/>
            <person name="Robinson S.J."/>
            <person name="Links M.G."/>
            <person name="Clarke C."/>
            <person name="Higgins E.E."/>
            <person name="Huebert T."/>
            <person name="Sharpe A.G."/>
            <person name="Parkin I.A."/>
        </authorList>
    </citation>
    <scope>NUCLEOTIDE SEQUENCE [LARGE SCALE GENOMIC DNA]</scope>
    <source>
        <strain evidence="2">r\DH55</strain>
    </source>
</reference>
<dbReference type="InterPro" id="IPR005135">
    <property type="entry name" value="Endo/exonuclease/phosphatase"/>
</dbReference>
<feature type="domain" description="Endonuclease/exonuclease/phosphatase" evidence="1">
    <location>
        <begin position="23"/>
        <end position="147"/>
    </location>
</feature>
<dbReference type="SUPFAM" id="SSF56219">
    <property type="entry name" value="DNase I-like"/>
    <property type="match status" value="1"/>
</dbReference>
<dbReference type="InterPro" id="IPR036691">
    <property type="entry name" value="Endo/exonu/phosph_ase_sf"/>
</dbReference>
<dbReference type="GeneID" id="104743693"/>
<dbReference type="RefSeq" id="XP_010497241.1">
    <property type="nucleotide sequence ID" value="XM_010498939.1"/>
</dbReference>
<dbReference type="RefSeq" id="XP_010463046.1">
    <property type="nucleotide sequence ID" value="XM_010464744.1"/>
</dbReference>
<dbReference type="PANTHER" id="PTHR33710">
    <property type="entry name" value="BNAC02G09200D PROTEIN"/>
    <property type="match status" value="1"/>
</dbReference>
<keyword evidence="2" id="KW-1185">Reference proteome</keyword>
<evidence type="ECO:0000313" key="4">
    <source>
        <dbReference type="RefSeq" id="XP_010497241.1"/>
    </source>
</evidence>
<dbReference type="PANTHER" id="PTHR33710:SF77">
    <property type="entry name" value="DNASE I-LIKE SUPERFAMILY PROTEIN"/>
    <property type="match status" value="1"/>
</dbReference>
<name>A0ABM0VYF6_CAMSA</name>
<gene>
    <name evidence="3" type="primary">LOC104743693</name>
    <name evidence="4" type="synonym">LOC104774305</name>
</gene>
<evidence type="ECO:0000259" key="1">
    <source>
        <dbReference type="Pfam" id="PF03372"/>
    </source>
</evidence>
<organism evidence="2 3">
    <name type="scientific">Camelina sativa</name>
    <name type="common">False flax</name>
    <name type="synonym">Myagrum sativum</name>
    <dbReference type="NCBI Taxonomy" id="90675"/>
    <lineage>
        <taxon>Eukaryota</taxon>
        <taxon>Viridiplantae</taxon>
        <taxon>Streptophyta</taxon>
        <taxon>Embryophyta</taxon>
        <taxon>Tracheophyta</taxon>
        <taxon>Spermatophyta</taxon>
        <taxon>Magnoliopsida</taxon>
        <taxon>eudicotyledons</taxon>
        <taxon>Gunneridae</taxon>
        <taxon>Pentapetalae</taxon>
        <taxon>rosids</taxon>
        <taxon>malvids</taxon>
        <taxon>Brassicales</taxon>
        <taxon>Brassicaceae</taxon>
        <taxon>Camelineae</taxon>
        <taxon>Camelina</taxon>
    </lineage>
</organism>
<protein>
    <submittedName>
        <fullName evidence="3">Uncharacterized protein LOC104743693</fullName>
    </submittedName>
    <submittedName>
        <fullName evidence="4">Uncharacterized protein LOC104774305</fullName>
    </submittedName>
</protein>
<sequence>MVDIVESSDQFIHARVVNGAEVVHVIAVYAAPTVSRRSGLWTKLHDTMVGVADPLIVGGDFNTIIRLDERSGGNGLLSADSLSFGDWIISESLIDMGFRGNKFTWRRGKIAQHFVAKRLDRVLCCAQARIKWQEAIVSHLPFLASDHAPVYVQLSPMVDRDPRRRPFRFEAAWLSHGSFKELLEASWRRDLSTIEALDALKMVLKKWHKEVFGDVHQCKEKLLREIKEVQDSLDVMQTDDLLHKEERLGGSKPTVGGFSETYLG</sequence>
<dbReference type="GeneID" id="104774305"/>